<dbReference type="OrthoDB" id="196547at2759"/>
<protein>
    <recommendedName>
        <fullName evidence="1">RGS domain-containing protein</fullName>
    </recommendedName>
</protein>
<dbReference type="RefSeq" id="XP_014159946.1">
    <property type="nucleotide sequence ID" value="XM_014304471.1"/>
</dbReference>
<feature type="domain" description="RGS" evidence="1">
    <location>
        <begin position="121"/>
        <end position="233"/>
    </location>
</feature>
<dbReference type="PANTHER" id="PTHR10845">
    <property type="entry name" value="REGULATOR OF G PROTEIN SIGNALING"/>
    <property type="match status" value="1"/>
</dbReference>
<accession>A0A0L0GAV1</accession>
<dbReference type="Gene3D" id="1.10.167.10">
    <property type="entry name" value="Regulator of G-protein Signalling 4, domain 2"/>
    <property type="match status" value="1"/>
</dbReference>
<dbReference type="AlphaFoldDB" id="A0A0L0GAV1"/>
<dbReference type="PANTHER" id="PTHR10845:SF192">
    <property type="entry name" value="DOUBLE HIT, ISOFORM B"/>
    <property type="match status" value="1"/>
</dbReference>
<dbReference type="InterPro" id="IPR044926">
    <property type="entry name" value="RGS_subdomain_2"/>
</dbReference>
<proteinExistence type="predicted"/>
<dbReference type="Pfam" id="PF00615">
    <property type="entry name" value="RGS"/>
    <property type="match status" value="1"/>
</dbReference>
<dbReference type="InterPro" id="IPR036305">
    <property type="entry name" value="RGS_sf"/>
</dbReference>
<dbReference type="EMBL" id="KQ241671">
    <property type="protein sequence ID" value="KNC86044.1"/>
    <property type="molecule type" value="Genomic_DNA"/>
</dbReference>
<organism evidence="2 3">
    <name type="scientific">Sphaeroforma arctica JP610</name>
    <dbReference type="NCBI Taxonomy" id="667725"/>
    <lineage>
        <taxon>Eukaryota</taxon>
        <taxon>Ichthyosporea</taxon>
        <taxon>Ichthyophonida</taxon>
        <taxon>Sphaeroforma</taxon>
    </lineage>
</organism>
<evidence type="ECO:0000313" key="3">
    <source>
        <dbReference type="Proteomes" id="UP000054560"/>
    </source>
</evidence>
<name>A0A0L0GAV1_9EUKA</name>
<dbReference type="Proteomes" id="UP000054560">
    <property type="component" value="Unassembled WGS sequence"/>
</dbReference>
<gene>
    <name evidence="2" type="ORF">SARC_01802</name>
</gene>
<evidence type="ECO:0000313" key="2">
    <source>
        <dbReference type="EMBL" id="KNC86044.1"/>
    </source>
</evidence>
<evidence type="ECO:0000259" key="1">
    <source>
        <dbReference type="PROSITE" id="PS50132"/>
    </source>
</evidence>
<dbReference type="PROSITE" id="PS50132">
    <property type="entry name" value="RGS"/>
    <property type="match status" value="1"/>
</dbReference>
<keyword evidence="3" id="KW-1185">Reference proteome</keyword>
<reference evidence="2 3" key="1">
    <citation type="submission" date="2011-02" db="EMBL/GenBank/DDBJ databases">
        <title>The Genome Sequence of Sphaeroforma arctica JP610.</title>
        <authorList>
            <consortium name="The Broad Institute Genome Sequencing Platform"/>
            <person name="Russ C."/>
            <person name="Cuomo C."/>
            <person name="Young S.K."/>
            <person name="Zeng Q."/>
            <person name="Gargeya S."/>
            <person name="Alvarado L."/>
            <person name="Berlin A."/>
            <person name="Chapman S.B."/>
            <person name="Chen Z."/>
            <person name="Freedman E."/>
            <person name="Gellesch M."/>
            <person name="Goldberg J."/>
            <person name="Griggs A."/>
            <person name="Gujja S."/>
            <person name="Heilman E."/>
            <person name="Heiman D."/>
            <person name="Howarth C."/>
            <person name="Mehta T."/>
            <person name="Neiman D."/>
            <person name="Pearson M."/>
            <person name="Roberts A."/>
            <person name="Saif S."/>
            <person name="Shea T."/>
            <person name="Shenoy N."/>
            <person name="Sisk P."/>
            <person name="Stolte C."/>
            <person name="Sykes S."/>
            <person name="White J."/>
            <person name="Yandava C."/>
            <person name="Burger G."/>
            <person name="Gray M.W."/>
            <person name="Holland P.W.H."/>
            <person name="King N."/>
            <person name="Lang F.B.F."/>
            <person name="Roger A.J."/>
            <person name="Ruiz-Trillo I."/>
            <person name="Haas B."/>
            <person name="Nusbaum C."/>
            <person name="Birren B."/>
        </authorList>
    </citation>
    <scope>NUCLEOTIDE SEQUENCE [LARGE SCALE GENOMIC DNA]</scope>
    <source>
        <strain evidence="2 3">JP610</strain>
    </source>
</reference>
<dbReference type="GeneID" id="25902306"/>
<dbReference type="InterPro" id="IPR016137">
    <property type="entry name" value="RGS"/>
</dbReference>
<sequence length="242" mass="27659">MVLKNFAAKLKCKCIPQSPHKLAQRTSQVIIVSLGGDDDTLSDNISGLPDNIASASKDSWKAVRQSMAKARSQSARSKTKKLIESNEPLRRTYTWNPSRTSCGRSIPTLSDLIRSEENNFPITRVEFMKYARAHSCEENVGFLMEFERLRTLTRRIRGRENYHELVAHMAVKVLDTFVHDSAPHTLNINFKLRTQASQYTEDHDLEKLITSLSAIAIVIEKMLEYDVWERFVQKKESSGEDI</sequence>
<dbReference type="SUPFAM" id="SSF48097">
    <property type="entry name" value="Regulator of G-protein signaling, RGS"/>
    <property type="match status" value="1"/>
</dbReference>